<evidence type="ECO:0000313" key="2">
    <source>
        <dbReference type="Proteomes" id="UP000887572"/>
    </source>
</evidence>
<evidence type="ECO:0000313" key="3">
    <source>
        <dbReference type="WBParaSite" id="Gr19_v10_g14493.t1"/>
    </source>
</evidence>
<organism evidence="2 3">
    <name type="scientific">Globodera rostochiensis</name>
    <name type="common">Golden nematode worm</name>
    <name type="synonym">Heterodera rostochiensis</name>
    <dbReference type="NCBI Taxonomy" id="31243"/>
    <lineage>
        <taxon>Eukaryota</taxon>
        <taxon>Metazoa</taxon>
        <taxon>Ecdysozoa</taxon>
        <taxon>Nematoda</taxon>
        <taxon>Chromadorea</taxon>
        <taxon>Rhabditida</taxon>
        <taxon>Tylenchina</taxon>
        <taxon>Tylenchomorpha</taxon>
        <taxon>Tylenchoidea</taxon>
        <taxon>Heteroderidae</taxon>
        <taxon>Heteroderinae</taxon>
        <taxon>Globodera</taxon>
    </lineage>
</organism>
<feature type="region of interest" description="Disordered" evidence="1">
    <location>
        <begin position="70"/>
        <end position="89"/>
    </location>
</feature>
<dbReference type="Proteomes" id="UP000887572">
    <property type="component" value="Unplaced"/>
</dbReference>
<sequence>MSNNSRGANGGGNTRKTSSSIFIAVRRGGRLPFKAIGKHRPKCLVLCLRSPSSSRFPPFFQTFSAHYSLNGTTNKKSRSKSLPSTTKRK</sequence>
<evidence type="ECO:0000256" key="1">
    <source>
        <dbReference type="SAM" id="MobiDB-lite"/>
    </source>
</evidence>
<name>A0A914H5Z2_GLORO</name>
<dbReference type="WBParaSite" id="Gr19_v10_g14493.t1">
    <property type="protein sequence ID" value="Gr19_v10_g14493.t1"/>
    <property type="gene ID" value="Gr19_v10_g14493"/>
</dbReference>
<proteinExistence type="predicted"/>
<dbReference type="AlphaFoldDB" id="A0A914H5Z2"/>
<keyword evidence="2" id="KW-1185">Reference proteome</keyword>
<accession>A0A914H5Z2</accession>
<protein>
    <submittedName>
        <fullName evidence="3">Uncharacterized protein</fullName>
    </submittedName>
</protein>
<reference evidence="3" key="1">
    <citation type="submission" date="2022-11" db="UniProtKB">
        <authorList>
            <consortium name="WormBaseParasite"/>
        </authorList>
    </citation>
    <scope>IDENTIFICATION</scope>
</reference>